<dbReference type="EMBL" id="LAZR01000649">
    <property type="protein sequence ID" value="KKN61717.1"/>
    <property type="molecule type" value="Genomic_DNA"/>
</dbReference>
<proteinExistence type="predicted"/>
<dbReference type="AlphaFoldDB" id="A0A0F9SHD5"/>
<reference evidence="1" key="1">
    <citation type="journal article" date="2015" name="Nature">
        <title>Complex archaea that bridge the gap between prokaryotes and eukaryotes.</title>
        <authorList>
            <person name="Spang A."/>
            <person name="Saw J.H."/>
            <person name="Jorgensen S.L."/>
            <person name="Zaremba-Niedzwiedzka K."/>
            <person name="Martijn J."/>
            <person name="Lind A.E."/>
            <person name="van Eijk R."/>
            <person name="Schleper C."/>
            <person name="Guy L."/>
            <person name="Ettema T.J."/>
        </authorList>
    </citation>
    <scope>NUCLEOTIDE SEQUENCE</scope>
</reference>
<accession>A0A0F9SHD5</accession>
<name>A0A0F9SHD5_9ZZZZ</name>
<sequence>MSTQRSDDFNPWVCQPETVQLDLEWRGRAFYILIKKRLNTGEDRAVRGAAIHGMRGFAKPGQDPKDVDPELLLNWKLAGYTRLETYIVEWSLATDAGVKLPIPSKDRGQLEALDSALTDVMEDAITAFIEARDAAEEPLKKVGSSSIETSAKKLSA</sequence>
<organism evidence="1">
    <name type="scientific">marine sediment metagenome</name>
    <dbReference type="NCBI Taxonomy" id="412755"/>
    <lineage>
        <taxon>unclassified sequences</taxon>
        <taxon>metagenomes</taxon>
        <taxon>ecological metagenomes</taxon>
    </lineage>
</organism>
<gene>
    <name evidence="1" type="ORF">LCGC14_0519330</name>
</gene>
<comment type="caution">
    <text evidence="1">The sequence shown here is derived from an EMBL/GenBank/DDBJ whole genome shotgun (WGS) entry which is preliminary data.</text>
</comment>
<protein>
    <submittedName>
        <fullName evidence="1">Uncharacterized protein</fullName>
    </submittedName>
</protein>
<evidence type="ECO:0000313" key="1">
    <source>
        <dbReference type="EMBL" id="KKN61717.1"/>
    </source>
</evidence>